<accession>A0ABS8BVC2</accession>
<proteinExistence type="predicted"/>
<evidence type="ECO:0000259" key="4">
    <source>
        <dbReference type="PROSITE" id="PS50056"/>
    </source>
</evidence>
<dbReference type="Pfam" id="PF05706">
    <property type="entry name" value="CDKN3"/>
    <property type="match status" value="1"/>
</dbReference>
<dbReference type="Proteomes" id="UP001138961">
    <property type="component" value="Unassembled WGS sequence"/>
</dbReference>
<feature type="domain" description="Tyrosine specific protein phosphatases" evidence="4">
    <location>
        <begin position="111"/>
        <end position="163"/>
    </location>
</feature>
<evidence type="ECO:0000313" key="6">
    <source>
        <dbReference type="Proteomes" id="UP001138961"/>
    </source>
</evidence>
<evidence type="ECO:0000313" key="5">
    <source>
        <dbReference type="EMBL" id="MCB5199627.1"/>
    </source>
</evidence>
<dbReference type="InterPro" id="IPR050561">
    <property type="entry name" value="PTP"/>
</dbReference>
<keyword evidence="3" id="KW-0904">Protein phosphatase</keyword>
<name>A0ABS8BVC2_9RHOB</name>
<evidence type="ECO:0000256" key="3">
    <source>
        <dbReference type="ARBA" id="ARBA00022912"/>
    </source>
</evidence>
<keyword evidence="6" id="KW-1185">Reference proteome</keyword>
<organism evidence="5 6">
    <name type="scientific">Loktanella gaetbuli</name>
    <dbReference type="NCBI Taxonomy" id="2881335"/>
    <lineage>
        <taxon>Bacteria</taxon>
        <taxon>Pseudomonadati</taxon>
        <taxon>Pseudomonadota</taxon>
        <taxon>Alphaproteobacteria</taxon>
        <taxon>Rhodobacterales</taxon>
        <taxon>Roseobacteraceae</taxon>
        <taxon>Loktanella</taxon>
    </lineage>
</organism>
<dbReference type="InterPro" id="IPR016130">
    <property type="entry name" value="Tyr_Pase_AS"/>
</dbReference>
<protein>
    <recommendedName>
        <fullName evidence="1">protein-tyrosine-phosphatase</fullName>
        <ecNumber evidence="1">3.1.3.48</ecNumber>
    </recommendedName>
</protein>
<dbReference type="EC" id="3.1.3.48" evidence="1"/>
<dbReference type="EMBL" id="JAJATZ010000004">
    <property type="protein sequence ID" value="MCB5199627.1"/>
    <property type="molecule type" value="Genomic_DNA"/>
</dbReference>
<dbReference type="RefSeq" id="WP_226748322.1">
    <property type="nucleotide sequence ID" value="NZ_JAJATZ010000004.1"/>
</dbReference>
<dbReference type="PROSITE" id="PS00383">
    <property type="entry name" value="TYR_PHOSPHATASE_1"/>
    <property type="match status" value="1"/>
</dbReference>
<comment type="caution">
    <text evidence="5">The sequence shown here is derived from an EMBL/GenBank/DDBJ whole genome shotgun (WGS) entry which is preliminary data.</text>
</comment>
<sequence length="173" mass="18346">MTARDEATVTEFIPHALECGGGTLAISPIPGRTRHYATDWDRLMTWGPRRVISMTTQAELDRKGAGSLGSDLAAVGIAWDHLPIPDFGVPGADVLARWPSVAAMARADLGQGARVLVHCFGGCGRSGMVALRLMIEAGEPADLALSRLRQVRPCAVETDAQMRWATGGPVSCP</sequence>
<dbReference type="InterPro" id="IPR022778">
    <property type="entry name" value="CDKN3"/>
</dbReference>
<gene>
    <name evidence="5" type="ORF">LGQ03_10270</name>
</gene>
<dbReference type="PROSITE" id="PS50056">
    <property type="entry name" value="TYR_PHOSPHATASE_2"/>
    <property type="match status" value="1"/>
</dbReference>
<keyword evidence="2" id="KW-0378">Hydrolase</keyword>
<dbReference type="SUPFAM" id="SSF52799">
    <property type="entry name" value="(Phosphotyrosine protein) phosphatases II"/>
    <property type="match status" value="1"/>
</dbReference>
<dbReference type="PANTHER" id="PTHR23339">
    <property type="entry name" value="TYROSINE SPECIFIC PROTEIN PHOSPHATASE AND DUAL SPECIFICITY PROTEIN PHOSPHATASE"/>
    <property type="match status" value="1"/>
</dbReference>
<dbReference type="InterPro" id="IPR000387">
    <property type="entry name" value="Tyr_Pase_dom"/>
</dbReference>
<evidence type="ECO:0000256" key="2">
    <source>
        <dbReference type="ARBA" id="ARBA00022801"/>
    </source>
</evidence>
<dbReference type="InterPro" id="IPR029021">
    <property type="entry name" value="Prot-tyrosine_phosphatase-like"/>
</dbReference>
<reference evidence="5" key="1">
    <citation type="submission" date="2021-10" db="EMBL/GenBank/DDBJ databases">
        <title>Loktanella gaetbuli sp. nov., isolated from a tidal flat.</title>
        <authorList>
            <person name="Park S."/>
            <person name="Yoon J.-H."/>
        </authorList>
    </citation>
    <scope>NUCLEOTIDE SEQUENCE</scope>
    <source>
        <strain evidence="5">TSTF-M6</strain>
    </source>
</reference>
<dbReference type="Gene3D" id="3.90.190.10">
    <property type="entry name" value="Protein tyrosine phosphatase superfamily"/>
    <property type="match status" value="1"/>
</dbReference>
<evidence type="ECO:0000256" key="1">
    <source>
        <dbReference type="ARBA" id="ARBA00013064"/>
    </source>
</evidence>